<reference evidence="4 5" key="1">
    <citation type="submission" date="2023-03" db="EMBL/GenBank/DDBJ databases">
        <title>Muricauda XX sp. nov. and Muricauda XXX sp. nov., two novel species isolated from Okinawa Trough.</title>
        <authorList>
            <person name="Cao W."/>
            <person name="Deng X."/>
        </authorList>
    </citation>
    <scope>NUCLEOTIDE SEQUENCE [LARGE SCALE GENOMIC DNA]</scope>
    <source>
        <strain evidence="4 5">334s03</strain>
    </source>
</reference>
<name>A0ABT5XY40_9FLAO</name>
<feature type="domain" description="Secretion system C-terminal sorting" evidence="3">
    <location>
        <begin position="464"/>
        <end position="537"/>
    </location>
</feature>
<dbReference type="InterPro" id="IPR026444">
    <property type="entry name" value="Secre_tail"/>
</dbReference>
<evidence type="ECO:0000259" key="2">
    <source>
        <dbReference type="Pfam" id="PF16403"/>
    </source>
</evidence>
<feature type="domain" description="Pesticidal crystal protein Cry22Aa Ig-like" evidence="2">
    <location>
        <begin position="52"/>
        <end position="123"/>
    </location>
</feature>
<dbReference type="Pfam" id="PF16403">
    <property type="entry name" value="Bact_surface_Ig-like"/>
    <property type="match status" value="2"/>
</dbReference>
<dbReference type="Gene3D" id="2.60.40.10">
    <property type="entry name" value="Immunoglobulins"/>
    <property type="match status" value="2"/>
</dbReference>
<evidence type="ECO:0000256" key="1">
    <source>
        <dbReference type="ARBA" id="ARBA00022729"/>
    </source>
</evidence>
<sequence length="540" mass="56374">YHGATFTTGTYLITGVPYSAPGLGGDQGTTLSLSFSIVDDPGPDTTPPSIVLIGDNPQDIVLGGTYTELGATASDNNDGDISGSITIDASGVDTNSVGSYLVTYNVSDLAGNPATEAVRTVNVVDVPQVLSVTSFNLIDADSDNIIQVLSDGDVINMAALASSNLDIQAITTNDVGSVRLELSGTMAATRTESYAPYALFGDVSGNYHGATFTTGTYLITGVPYSAPGLGGDQGTTLSLSFSIVDDPGPDTTPPSIVLIGDNPQDIVLGGTYTELGATASDNNDGDISGSITIDASGVDTNSVGSYLVTYNVSDLAGNPATEAVRTVNVVDVPQVLSVTSFNLIDAESDIIIQQLSDGDVLDLNSLPTNNFDIQAITTNDVGSVRLELSGTMVATRTESYAPYALFGDVSGNYHGATFTTGTYLITGVPYSAPGLGGDQGTTLSLSFSIVDNDLTAKTTNNMSLYPNPANEVVSLNFETAKTVIQFEIFDFSGRLIKRKKATVYGDDYQIPVFDLPVGVYIVRILDEDGYSFQKQMVIER</sequence>
<dbReference type="InterPro" id="IPR032179">
    <property type="entry name" value="Cry22Aa_Ig-like"/>
</dbReference>
<dbReference type="Proteomes" id="UP001221366">
    <property type="component" value="Unassembled WGS sequence"/>
</dbReference>
<proteinExistence type="predicted"/>
<dbReference type="InterPro" id="IPR013783">
    <property type="entry name" value="Ig-like_fold"/>
</dbReference>
<protein>
    <submittedName>
        <fullName evidence="4">DUF5011 domain-containing protein</fullName>
    </submittedName>
</protein>
<dbReference type="EMBL" id="JARFVB010000004">
    <property type="protein sequence ID" value="MDF0716104.1"/>
    <property type="molecule type" value="Genomic_DNA"/>
</dbReference>
<keyword evidence="5" id="KW-1185">Reference proteome</keyword>
<keyword evidence="1" id="KW-0732">Signal</keyword>
<dbReference type="RefSeq" id="WP_275615349.1">
    <property type="nucleotide sequence ID" value="NZ_JARFVB010000004.1"/>
</dbReference>
<organism evidence="4 5">
    <name type="scientific">Flagellimonas yonaguniensis</name>
    <dbReference type="NCBI Taxonomy" id="3031325"/>
    <lineage>
        <taxon>Bacteria</taxon>
        <taxon>Pseudomonadati</taxon>
        <taxon>Bacteroidota</taxon>
        <taxon>Flavobacteriia</taxon>
        <taxon>Flavobacteriales</taxon>
        <taxon>Flavobacteriaceae</taxon>
        <taxon>Flagellimonas</taxon>
    </lineage>
</organism>
<dbReference type="NCBIfam" id="TIGR04183">
    <property type="entry name" value="Por_Secre_tail"/>
    <property type="match status" value="1"/>
</dbReference>
<feature type="non-terminal residue" evidence="4">
    <location>
        <position position="1"/>
    </location>
</feature>
<dbReference type="Pfam" id="PF18962">
    <property type="entry name" value="Por_Secre_tail"/>
    <property type="match status" value="1"/>
</dbReference>
<accession>A0ABT5XY40</accession>
<gene>
    <name evidence="4" type="ORF">PY092_08105</name>
</gene>
<feature type="domain" description="Pesticidal crystal protein Cry22Aa Ig-like" evidence="2">
    <location>
        <begin position="258"/>
        <end position="329"/>
    </location>
</feature>
<comment type="caution">
    <text evidence="4">The sequence shown here is derived from an EMBL/GenBank/DDBJ whole genome shotgun (WGS) entry which is preliminary data.</text>
</comment>
<evidence type="ECO:0000313" key="4">
    <source>
        <dbReference type="EMBL" id="MDF0716104.1"/>
    </source>
</evidence>
<evidence type="ECO:0000313" key="5">
    <source>
        <dbReference type="Proteomes" id="UP001221366"/>
    </source>
</evidence>
<evidence type="ECO:0000259" key="3">
    <source>
        <dbReference type="Pfam" id="PF18962"/>
    </source>
</evidence>